<evidence type="ECO:0000256" key="3">
    <source>
        <dbReference type="ARBA" id="ARBA00022840"/>
    </source>
</evidence>
<gene>
    <name evidence="6" type="primary">pka</name>
    <name evidence="6" type="ORF">PS862_00048</name>
</gene>
<dbReference type="InterPro" id="IPR051538">
    <property type="entry name" value="Acyl-CoA_Synth/Transferase"/>
</dbReference>
<dbReference type="PANTHER" id="PTHR43334">
    <property type="entry name" value="ACETATE--COA LIGASE [ADP-FORMING]"/>
    <property type="match status" value="1"/>
</dbReference>
<proteinExistence type="inferred from homology"/>
<reference evidence="6 7" key="1">
    <citation type="submission" date="2019-09" db="EMBL/GenBank/DDBJ databases">
        <authorList>
            <person name="Chandra G."/>
            <person name="Truman W A."/>
        </authorList>
    </citation>
    <scope>NUCLEOTIDE SEQUENCE [LARGE SCALE GENOMIC DNA]</scope>
    <source>
        <strain evidence="6">PS862</strain>
    </source>
</reference>
<dbReference type="Gene3D" id="3.40.50.720">
    <property type="entry name" value="NAD(P)-binding Rossmann-like Domain"/>
    <property type="match status" value="1"/>
</dbReference>
<dbReference type="SMART" id="SM00881">
    <property type="entry name" value="CoA_binding"/>
    <property type="match status" value="1"/>
</dbReference>
<accession>A0A5E7G267</accession>
<dbReference type="EMBL" id="CABVII010000001">
    <property type="protein sequence ID" value="VVO46031.1"/>
    <property type="molecule type" value="Genomic_DNA"/>
</dbReference>
<dbReference type="GO" id="GO:0016746">
    <property type="term" value="F:acyltransferase activity"/>
    <property type="evidence" value="ECO:0007669"/>
    <property type="project" value="UniProtKB-KW"/>
</dbReference>
<dbReference type="AlphaFoldDB" id="A0A5E7G267"/>
<dbReference type="InterPro" id="IPR036291">
    <property type="entry name" value="NAD(P)-bd_dom_sf"/>
</dbReference>
<dbReference type="SUPFAM" id="SSF51735">
    <property type="entry name" value="NAD(P)-binding Rossmann-fold domains"/>
    <property type="match status" value="1"/>
</dbReference>
<evidence type="ECO:0000313" key="6">
    <source>
        <dbReference type="EMBL" id="VVO46031.1"/>
    </source>
</evidence>
<evidence type="ECO:0000259" key="5">
    <source>
        <dbReference type="SMART" id="SM00881"/>
    </source>
</evidence>
<evidence type="ECO:0000256" key="2">
    <source>
        <dbReference type="ARBA" id="ARBA00022741"/>
    </source>
</evidence>
<dbReference type="RefSeq" id="WP_191632831.1">
    <property type="nucleotide sequence ID" value="NZ_CABVII010000001.1"/>
</dbReference>
<dbReference type="GO" id="GO:0043758">
    <property type="term" value="F:acetate-CoA ligase (ADP-forming) activity"/>
    <property type="evidence" value="ECO:0007669"/>
    <property type="project" value="InterPro"/>
</dbReference>
<dbReference type="Gene3D" id="3.30.470.20">
    <property type="entry name" value="ATP-grasp fold, B domain"/>
    <property type="match status" value="1"/>
</dbReference>
<dbReference type="Pfam" id="PF13607">
    <property type="entry name" value="Succ_CoA_lig"/>
    <property type="match status" value="1"/>
</dbReference>
<keyword evidence="2" id="KW-0547">Nucleotide-binding</keyword>
<name>A0A5E7G267_PSEFL</name>
<dbReference type="InterPro" id="IPR003781">
    <property type="entry name" value="CoA-bd"/>
</dbReference>
<dbReference type="FunFam" id="3.30.1490.20:FF:000020">
    <property type="entry name" value="Protein lysine acetyltransferase"/>
    <property type="match status" value="1"/>
</dbReference>
<keyword evidence="3" id="KW-0067">ATP-binding</keyword>
<dbReference type="Pfam" id="PF19045">
    <property type="entry name" value="Ligase_CoA_2"/>
    <property type="match status" value="1"/>
</dbReference>
<dbReference type="SUPFAM" id="SSF56059">
    <property type="entry name" value="Glutathione synthetase ATP-binding domain-like"/>
    <property type="match status" value="1"/>
</dbReference>
<dbReference type="InterPro" id="IPR043938">
    <property type="entry name" value="Ligase_CoA_dom"/>
</dbReference>
<dbReference type="Pfam" id="PF13380">
    <property type="entry name" value="CoA_binding_2"/>
    <property type="match status" value="1"/>
</dbReference>
<dbReference type="InterPro" id="IPR016102">
    <property type="entry name" value="Succinyl-CoA_synth-like"/>
</dbReference>
<comment type="similarity">
    <text evidence="4">In the N-terminal section; belongs to the acetate CoA ligase alpha subunit family.</text>
</comment>
<feature type="domain" description="CoA-binding" evidence="5">
    <location>
        <begin position="7"/>
        <end position="102"/>
    </location>
</feature>
<keyword evidence="1" id="KW-0436">Ligase</keyword>
<organism evidence="6 7">
    <name type="scientific">Pseudomonas fluorescens</name>
    <dbReference type="NCBI Taxonomy" id="294"/>
    <lineage>
        <taxon>Bacteria</taxon>
        <taxon>Pseudomonadati</taxon>
        <taxon>Pseudomonadota</taxon>
        <taxon>Gammaproteobacteria</taxon>
        <taxon>Pseudomonadales</taxon>
        <taxon>Pseudomonadaceae</taxon>
        <taxon>Pseudomonas</taxon>
    </lineage>
</organism>
<dbReference type="Proteomes" id="UP000385207">
    <property type="component" value="Unassembled WGS sequence"/>
</dbReference>
<protein>
    <submittedName>
        <fullName evidence="6">Protein lysine acetyltransferase Pka</fullName>
        <ecNumber evidence="6">2.3.1.-</ecNumber>
    </submittedName>
</protein>
<keyword evidence="6" id="KW-0808">Transferase</keyword>
<dbReference type="SUPFAM" id="SSF52210">
    <property type="entry name" value="Succinyl-CoA synthetase domains"/>
    <property type="match status" value="2"/>
</dbReference>
<dbReference type="Gene3D" id="3.30.1490.20">
    <property type="entry name" value="ATP-grasp fold, A domain"/>
    <property type="match status" value="1"/>
</dbReference>
<dbReference type="InterPro" id="IPR013815">
    <property type="entry name" value="ATP_grasp_subdomain_1"/>
</dbReference>
<dbReference type="Gene3D" id="3.40.50.261">
    <property type="entry name" value="Succinyl-CoA synthetase domains"/>
    <property type="match status" value="2"/>
</dbReference>
<dbReference type="Pfam" id="PF13549">
    <property type="entry name" value="ATP-grasp_5"/>
    <property type="match status" value="1"/>
</dbReference>
<evidence type="ECO:0000256" key="1">
    <source>
        <dbReference type="ARBA" id="ARBA00022598"/>
    </source>
</evidence>
<dbReference type="GO" id="GO:0005524">
    <property type="term" value="F:ATP binding"/>
    <property type="evidence" value="ECO:0007669"/>
    <property type="project" value="UniProtKB-KW"/>
</dbReference>
<sequence>MSTFDLFFKPRSIAVIGASQDLASISGQPIAHLKAKGFCGRILPVNPRYDEVAGYTCYPDVASLPVAPDVAVIAVGAKRVPDALTELGKKGCRFAVILSSGFAEAGEEGAEAQRHITAIARSFGMHVIGPNCQGYMNISEGIHVGFGAPYGLTYPKGHLSLTSQSGAFGNSIVMLASQEGIGFRHYVSTGNESVTTSLDFMDAMIDDPETRVIAGYVEGFQDAHRLLSIGRRALAAGKPMLVWKVGTSEAGARAAASHTANLGGSMALYRAAFGQSGIIEVNDVGDLADCAKALLPGRLPKGNRLAIVTISGGAGIAMADGAAIGGLELPELAPQTVSALKEVLPSFAAVANPLDVTASLLNDASLLRVTLEKLADDPNVDMIGLALAAASGKLATELANEIVRISEERGIAVLVAWNADPASVQEAYDILDAAGIPRYQSPVRCARGASALWAFAEARGRVAQVLSEEPLVLARPLMRQLMQGRRTDLTEFEAKKVLDAYGIGVTQEALATDAGAASRIACAMHLPVVMKIQSADIPHKTEAGGVRVGVQGAVAVEAAFDEIIGNARAYAPDAVLDGVLVQEMVSGATELILGINNDPLFGPAVMVGFGGIFAEVMKDVSFRLAPITRSEAQAMVRELRSFPMLDGARGRPKADLNAVIDTLMRLSAMAIDLREVVQEFDINPLFVLKAGEGVRAGDALAKPFSNGSEVAIERHLTREDALVNP</sequence>
<dbReference type="InterPro" id="IPR032875">
    <property type="entry name" value="Succ_CoA_lig_flav_dom"/>
</dbReference>
<evidence type="ECO:0000313" key="7">
    <source>
        <dbReference type="Proteomes" id="UP000385207"/>
    </source>
</evidence>
<dbReference type="EC" id="2.3.1.-" evidence="6"/>
<dbReference type="PANTHER" id="PTHR43334:SF1">
    <property type="entry name" value="3-HYDROXYPROPIONATE--COA LIGASE [ADP-FORMING]"/>
    <property type="match status" value="1"/>
</dbReference>
<evidence type="ECO:0000256" key="4">
    <source>
        <dbReference type="ARBA" id="ARBA00060888"/>
    </source>
</evidence>
<keyword evidence="6" id="KW-0012">Acyltransferase</keyword>